<evidence type="ECO:0000256" key="8">
    <source>
        <dbReference type="PROSITE-ProRule" id="PRU00700"/>
    </source>
</evidence>
<dbReference type="Gene3D" id="3.20.20.140">
    <property type="entry name" value="Metal-dependent hydrolases"/>
    <property type="match status" value="1"/>
</dbReference>
<feature type="binding site" evidence="6">
    <location>
        <position position="253"/>
    </location>
    <ligand>
        <name>Ni(2+)</name>
        <dbReference type="ChEBI" id="CHEBI:49786"/>
        <label>2</label>
    </ligand>
</feature>
<comment type="PTM">
    <text evidence="6">Carboxylation allows a single lysine to coordinate two nickel ions.</text>
</comment>
<comment type="similarity">
    <text evidence="6 10">Belongs to the metallo-dependent hydrolases superfamily. Urease alpha subunit family.</text>
</comment>
<comment type="catalytic activity">
    <reaction evidence="5 6 9">
        <text>urea + 2 H2O + H(+) = hydrogencarbonate + 2 NH4(+)</text>
        <dbReference type="Rhea" id="RHEA:20557"/>
        <dbReference type="ChEBI" id="CHEBI:15377"/>
        <dbReference type="ChEBI" id="CHEBI:15378"/>
        <dbReference type="ChEBI" id="CHEBI:16199"/>
        <dbReference type="ChEBI" id="CHEBI:17544"/>
        <dbReference type="ChEBI" id="CHEBI:28938"/>
        <dbReference type="EC" id="3.5.1.5"/>
    </reaction>
</comment>
<dbReference type="CDD" id="cd00375">
    <property type="entry name" value="Urease_alpha"/>
    <property type="match status" value="1"/>
</dbReference>
<feature type="binding site" description="via carbamate group" evidence="6">
    <location>
        <position position="224"/>
    </location>
    <ligand>
        <name>Ni(2+)</name>
        <dbReference type="ChEBI" id="CHEBI:49786"/>
        <label>1</label>
    </ligand>
</feature>
<dbReference type="HAMAP" id="MF_01953">
    <property type="entry name" value="Urease_alpha"/>
    <property type="match status" value="1"/>
</dbReference>
<dbReference type="NCBIfam" id="NF009686">
    <property type="entry name" value="PRK13207.1"/>
    <property type="match status" value="1"/>
</dbReference>
<name>A0ABU3APB7_9ACTN</name>
<dbReference type="InterPro" id="IPR005848">
    <property type="entry name" value="Urease_asu"/>
</dbReference>
<keyword evidence="6 8" id="KW-0963">Cytoplasm</keyword>
<dbReference type="RefSeq" id="WP_311572441.1">
    <property type="nucleotide sequence ID" value="NZ_JAVRFH010000009.1"/>
</dbReference>
<dbReference type="NCBIfam" id="NF009685">
    <property type="entry name" value="PRK13206.1"/>
    <property type="match status" value="1"/>
</dbReference>
<evidence type="ECO:0000256" key="10">
    <source>
        <dbReference type="RuleBase" id="RU004158"/>
    </source>
</evidence>
<dbReference type="PRINTS" id="PR01752">
    <property type="entry name" value="UREASE"/>
</dbReference>
<reference evidence="12" key="1">
    <citation type="submission" date="2024-05" db="EMBL/GenBank/DDBJ databases">
        <title>30 novel species of actinomycetes from the DSMZ collection.</title>
        <authorList>
            <person name="Nouioui I."/>
        </authorList>
    </citation>
    <scope>NUCLEOTIDE SEQUENCE</scope>
    <source>
        <strain evidence="12">DSM 40712</strain>
    </source>
</reference>
<feature type="binding site" evidence="6">
    <location>
        <position position="367"/>
    </location>
    <ligand>
        <name>Ni(2+)</name>
        <dbReference type="ChEBI" id="CHEBI:49786"/>
        <label>1</label>
    </ligand>
</feature>
<dbReference type="SUPFAM" id="SSF51338">
    <property type="entry name" value="Composite domain of metallo-dependent hydrolases"/>
    <property type="match status" value="2"/>
</dbReference>
<evidence type="ECO:0000256" key="1">
    <source>
        <dbReference type="ARBA" id="ARBA00004897"/>
    </source>
</evidence>
<evidence type="ECO:0000313" key="13">
    <source>
        <dbReference type="Proteomes" id="UP001180724"/>
    </source>
</evidence>
<dbReference type="InterPro" id="IPR029754">
    <property type="entry name" value="Urease_Ni-bd"/>
</dbReference>
<dbReference type="EC" id="3.5.1.5" evidence="6 7"/>
<dbReference type="InterPro" id="IPR006680">
    <property type="entry name" value="Amidohydro-rel"/>
</dbReference>
<keyword evidence="4 6" id="KW-0378">Hydrolase</keyword>
<dbReference type="Proteomes" id="UP001180724">
    <property type="component" value="Unassembled WGS sequence"/>
</dbReference>
<feature type="binding site" description="via carbamate group" evidence="6">
    <location>
        <position position="224"/>
    </location>
    <ligand>
        <name>Ni(2+)</name>
        <dbReference type="ChEBI" id="CHEBI:49786"/>
        <label>2</label>
    </ligand>
</feature>
<keyword evidence="13" id="KW-1185">Reference proteome</keyword>
<dbReference type="PANTHER" id="PTHR43440">
    <property type="entry name" value="UREASE"/>
    <property type="match status" value="1"/>
</dbReference>
<comment type="subunit">
    <text evidence="6">May form a heterohexamer of 3 UreC (alpha) and 3 UreAB (gamma/beta) subunits. May also form a heterotrimer of UreA (gamma), UreB (beta) and UreC (alpha) subunits. Three heterotrimers associate to form the active enzyme.</text>
</comment>
<comment type="cofactor">
    <cofactor evidence="6 9">
        <name>Ni cation</name>
        <dbReference type="ChEBI" id="CHEBI:25516"/>
    </cofactor>
    <text evidence="6 9">Binds 2 nickel ions per subunit.</text>
</comment>
<evidence type="ECO:0000256" key="6">
    <source>
        <dbReference type="HAMAP-Rule" id="MF_01953"/>
    </source>
</evidence>
<feature type="active site" description="Proton donor" evidence="6 8">
    <location>
        <position position="327"/>
    </location>
</feature>
<dbReference type="PROSITE" id="PS01120">
    <property type="entry name" value="UREASE_1"/>
    <property type="match status" value="1"/>
</dbReference>
<dbReference type="InterPro" id="IPR017951">
    <property type="entry name" value="Urease_asu_c"/>
</dbReference>
<evidence type="ECO:0000256" key="3">
    <source>
        <dbReference type="ARBA" id="ARBA00022723"/>
    </source>
</evidence>
<dbReference type="InterPro" id="IPR011612">
    <property type="entry name" value="Urease_alpha_N_dom"/>
</dbReference>
<comment type="pathway">
    <text evidence="1 6">Nitrogen metabolism; urea degradation; CO(2) and NH(3) from urea (urease route): step 1/1.</text>
</comment>
<evidence type="ECO:0000256" key="7">
    <source>
        <dbReference type="NCBIfam" id="TIGR01792"/>
    </source>
</evidence>
<feature type="binding site" evidence="6">
    <location>
        <position position="141"/>
    </location>
    <ligand>
        <name>Ni(2+)</name>
        <dbReference type="ChEBI" id="CHEBI:49786"/>
        <label>1</label>
    </ligand>
</feature>
<protein>
    <recommendedName>
        <fullName evidence="6 7">Urease subunit alpha</fullName>
        <ecNumber evidence="6 7">3.5.1.5</ecNumber>
    </recommendedName>
    <alternativeName>
        <fullName evidence="6">Urea amidohydrolase subunit alpha</fullName>
    </alternativeName>
</protein>
<evidence type="ECO:0000256" key="4">
    <source>
        <dbReference type="ARBA" id="ARBA00022801"/>
    </source>
</evidence>
<accession>A0ABU3APB7</accession>
<sequence length="573" mass="60485">MPELSRAAYADLFGPTTGDRIRLADTDLLVEIEEDRCGGPGRSGDEAVFGGGKVLRESMGQSRATRAEGAPDTVVTGAVIIDHWGVVKADIGIRDGRITGIGKSGNPDTMDGVHPELVIGPETEVIAGNGRIVTAGGIDTHVHFIAPAAVDEALASGVTTLIGGGTGPAEGSKATTVTPGSWHLARMFAALESSPVNIGFLGKGSTMSKESMRDQLRAGVLGFKIHEDWGATPAVISACLDVCEESGVQLAVHTDTLNEAGFVGDTFDAVAGRTLHAFHVEGAGGGHAPDMITAVSLPNMLPASTNPTRPHTVNTVEEHLDMLMVCHHLNPAVPEDLAFAESRIRPSTIAAEDILHDMGAISIMSSDAQAMGRIGEVILRTWQTAHVMKRRRGFLPGDTRADNLRARRYVAKYTINPAVAQGIEHEVGSVEAGKLADLVLWDPRFFGVKPQVVLKGGQIAYAQMGDANASIPTPQPVLSRPMFGALGRAPAANSVNFVAQAAIEDGLPERLGLGREFVPIRSTRGRSKADMRQNDALPRVEVAADSFAVTIDGELVEPAPVAELPLAQRYFLF</sequence>
<gene>
    <name evidence="6" type="primary">ureC</name>
    <name evidence="12" type="ORF">RM812_11915</name>
</gene>
<feature type="domain" description="Urease" evidence="11">
    <location>
        <begin position="136"/>
        <end position="573"/>
    </location>
</feature>
<dbReference type="EMBL" id="JAVRFH010000009">
    <property type="protein sequence ID" value="MDT0610933.1"/>
    <property type="molecule type" value="Genomic_DNA"/>
</dbReference>
<evidence type="ECO:0000256" key="9">
    <source>
        <dbReference type="RuleBase" id="RU000510"/>
    </source>
</evidence>
<evidence type="ECO:0000256" key="5">
    <source>
        <dbReference type="ARBA" id="ARBA00047778"/>
    </source>
</evidence>
<comment type="caution">
    <text evidence="12">The sequence shown here is derived from an EMBL/GenBank/DDBJ whole genome shotgun (WGS) entry which is preliminary data.</text>
</comment>
<feature type="binding site" evidence="6 8">
    <location>
        <position position="226"/>
    </location>
    <ligand>
        <name>substrate</name>
    </ligand>
</feature>
<feature type="binding site" evidence="6">
    <location>
        <position position="143"/>
    </location>
    <ligand>
        <name>Ni(2+)</name>
        <dbReference type="ChEBI" id="CHEBI:49786"/>
        <label>1</label>
    </ligand>
</feature>
<dbReference type="Pfam" id="PF00449">
    <property type="entry name" value="Urease_alpha"/>
    <property type="match status" value="1"/>
</dbReference>
<feature type="modified residue" description="N6-carboxylysine" evidence="6">
    <location>
        <position position="224"/>
    </location>
</feature>
<organism evidence="12 13">
    <name type="scientific">Streptomyces lancefieldiae</name>
    <dbReference type="NCBI Taxonomy" id="3075520"/>
    <lineage>
        <taxon>Bacteria</taxon>
        <taxon>Bacillati</taxon>
        <taxon>Actinomycetota</taxon>
        <taxon>Actinomycetes</taxon>
        <taxon>Kitasatosporales</taxon>
        <taxon>Streptomycetaceae</taxon>
        <taxon>Streptomyces</taxon>
    </lineage>
</organism>
<proteinExistence type="inferred from homology"/>
<dbReference type="InterPro" id="IPR032466">
    <property type="entry name" value="Metal_Hydrolase"/>
</dbReference>
<dbReference type="Pfam" id="PF01979">
    <property type="entry name" value="Amidohydro_1"/>
    <property type="match status" value="1"/>
</dbReference>
<dbReference type="PROSITE" id="PS00145">
    <property type="entry name" value="UREASE_2"/>
    <property type="match status" value="1"/>
</dbReference>
<keyword evidence="3 6" id="KW-0479">Metal-binding</keyword>
<dbReference type="InterPro" id="IPR011059">
    <property type="entry name" value="Metal-dep_hydrolase_composite"/>
</dbReference>
<evidence type="ECO:0000259" key="11">
    <source>
        <dbReference type="PROSITE" id="PS51368"/>
    </source>
</evidence>
<dbReference type="InterPro" id="IPR017950">
    <property type="entry name" value="Urease_AS"/>
</dbReference>
<dbReference type="NCBIfam" id="TIGR01792">
    <property type="entry name" value="urease_alph"/>
    <property type="match status" value="1"/>
</dbReference>
<dbReference type="SUPFAM" id="SSF51556">
    <property type="entry name" value="Metallo-dependent hydrolases"/>
    <property type="match status" value="1"/>
</dbReference>
<evidence type="ECO:0000313" key="12">
    <source>
        <dbReference type="EMBL" id="MDT0610933.1"/>
    </source>
</evidence>
<feature type="binding site" evidence="6">
    <location>
        <position position="279"/>
    </location>
    <ligand>
        <name>Ni(2+)</name>
        <dbReference type="ChEBI" id="CHEBI:49786"/>
        <label>2</label>
    </ligand>
</feature>
<keyword evidence="2 6" id="KW-0533">Nickel</keyword>
<comment type="subcellular location">
    <subcellularLocation>
        <location evidence="6 8">Cytoplasm</location>
    </subcellularLocation>
</comment>
<dbReference type="PANTHER" id="PTHR43440:SF1">
    <property type="entry name" value="UREASE"/>
    <property type="match status" value="1"/>
</dbReference>
<dbReference type="PROSITE" id="PS51368">
    <property type="entry name" value="UREASE_3"/>
    <property type="match status" value="1"/>
</dbReference>
<dbReference type="InterPro" id="IPR050112">
    <property type="entry name" value="Urease_alpha_subunit"/>
</dbReference>
<evidence type="ECO:0000256" key="2">
    <source>
        <dbReference type="ARBA" id="ARBA00022596"/>
    </source>
</evidence>
<dbReference type="Gene3D" id="2.30.40.10">
    <property type="entry name" value="Urease, subunit C, domain 1"/>
    <property type="match status" value="1"/>
</dbReference>